<dbReference type="InterPro" id="IPR009318">
    <property type="entry name" value="Gustatory_rcpt"/>
</dbReference>
<keyword evidence="1" id="KW-1133">Transmembrane helix</keyword>
<feature type="transmembrane region" description="Helical" evidence="1">
    <location>
        <begin position="125"/>
        <end position="150"/>
    </location>
</feature>
<sequence>MINIMKNSSCCPLQLQEYIPLFLDMAFTIIVTTFCLVLTPLSGYYGFICFYLQFVMNKLERKARNVNKDYEYQPIIQVYLKLTEIIKSLENYLCFSAFLIVVSSMSGLFYINYTMMFVPIGGYQHYLACVLGEIYFSIVFVMVVVPASAVNDALITLKKALKPLLGKIPHHFKESLMIINNEGLDEMSLTLWKIYKIDRSLIISAMGTLLTYGILVATLDTMKSTSNMKV</sequence>
<dbReference type="GO" id="GO:0008527">
    <property type="term" value="F:taste receptor activity"/>
    <property type="evidence" value="ECO:0007669"/>
    <property type="project" value="InterPro"/>
</dbReference>
<dbReference type="Pfam" id="PF06151">
    <property type="entry name" value="Trehalose_recp"/>
    <property type="match status" value="1"/>
</dbReference>
<comment type="caution">
    <text evidence="2">The sequence shown here is derived from an EMBL/GenBank/DDBJ whole genome shotgun (WGS) entry which is preliminary data.</text>
</comment>
<proteinExistence type="predicted"/>
<accession>A0A8X6KFK2</accession>
<keyword evidence="1" id="KW-0472">Membrane</keyword>
<keyword evidence="1" id="KW-0812">Transmembrane</keyword>
<evidence type="ECO:0000313" key="3">
    <source>
        <dbReference type="Proteomes" id="UP000887116"/>
    </source>
</evidence>
<evidence type="ECO:0000313" key="2">
    <source>
        <dbReference type="EMBL" id="GFQ71566.1"/>
    </source>
</evidence>
<evidence type="ECO:0000256" key="1">
    <source>
        <dbReference type="SAM" id="Phobius"/>
    </source>
</evidence>
<feature type="transmembrane region" description="Helical" evidence="1">
    <location>
        <begin position="92"/>
        <end position="113"/>
    </location>
</feature>
<evidence type="ECO:0008006" key="4">
    <source>
        <dbReference type="Google" id="ProtNLM"/>
    </source>
</evidence>
<keyword evidence="3" id="KW-1185">Reference proteome</keyword>
<dbReference type="OrthoDB" id="10433013at2759"/>
<organism evidence="2 3">
    <name type="scientific">Trichonephila clavata</name>
    <name type="common">Joro spider</name>
    <name type="synonym">Nephila clavata</name>
    <dbReference type="NCBI Taxonomy" id="2740835"/>
    <lineage>
        <taxon>Eukaryota</taxon>
        <taxon>Metazoa</taxon>
        <taxon>Ecdysozoa</taxon>
        <taxon>Arthropoda</taxon>
        <taxon>Chelicerata</taxon>
        <taxon>Arachnida</taxon>
        <taxon>Araneae</taxon>
        <taxon>Araneomorphae</taxon>
        <taxon>Entelegynae</taxon>
        <taxon>Araneoidea</taxon>
        <taxon>Nephilidae</taxon>
        <taxon>Trichonephila</taxon>
    </lineage>
</organism>
<reference evidence="2" key="1">
    <citation type="submission" date="2020-07" db="EMBL/GenBank/DDBJ databases">
        <title>Multicomponent nature underlies the extraordinary mechanical properties of spider dragline silk.</title>
        <authorList>
            <person name="Kono N."/>
            <person name="Nakamura H."/>
            <person name="Mori M."/>
            <person name="Yoshida Y."/>
            <person name="Ohtoshi R."/>
            <person name="Malay A.D."/>
            <person name="Moran D.A.P."/>
            <person name="Tomita M."/>
            <person name="Numata K."/>
            <person name="Arakawa K."/>
        </authorList>
    </citation>
    <scope>NUCLEOTIDE SEQUENCE</scope>
</reference>
<feature type="transmembrane region" description="Helical" evidence="1">
    <location>
        <begin position="201"/>
        <end position="219"/>
    </location>
</feature>
<dbReference type="Proteomes" id="UP000887116">
    <property type="component" value="Unassembled WGS sequence"/>
</dbReference>
<dbReference type="GO" id="GO:0016020">
    <property type="term" value="C:membrane"/>
    <property type="evidence" value="ECO:0007669"/>
    <property type="project" value="InterPro"/>
</dbReference>
<name>A0A8X6KFK2_TRICU</name>
<protein>
    <recommendedName>
        <fullName evidence="4">Gustatory receptor</fullName>
    </recommendedName>
</protein>
<gene>
    <name evidence="2" type="primary">AVEN_119040_1</name>
    <name evidence="2" type="ORF">TNCT_202481</name>
</gene>
<feature type="transmembrane region" description="Helical" evidence="1">
    <location>
        <begin position="25"/>
        <end position="52"/>
    </location>
</feature>
<dbReference type="EMBL" id="BMAO01001186">
    <property type="protein sequence ID" value="GFQ71566.1"/>
    <property type="molecule type" value="Genomic_DNA"/>
</dbReference>
<dbReference type="AlphaFoldDB" id="A0A8X6KFK2"/>